<dbReference type="PROSITE" id="PS50928">
    <property type="entry name" value="ABC_TM1"/>
    <property type="match status" value="1"/>
</dbReference>
<gene>
    <name evidence="10" type="ORF">G5A66_07925</name>
    <name evidence="9" type="ORF">G5A75_07945</name>
</gene>
<evidence type="ECO:0000256" key="4">
    <source>
        <dbReference type="ARBA" id="ARBA00022692"/>
    </source>
</evidence>
<keyword evidence="3" id="KW-1003">Cell membrane</keyword>
<dbReference type="GO" id="GO:0005886">
    <property type="term" value="C:plasma membrane"/>
    <property type="evidence" value="ECO:0007669"/>
    <property type="project" value="UniProtKB-SubCell"/>
</dbReference>
<evidence type="ECO:0000256" key="7">
    <source>
        <dbReference type="RuleBase" id="RU363032"/>
    </source>
</evidence>
<evidence type="ECO:0000256" key="1">
    <source>
        <dbReference type="ARBA" id="ARBA00004651"/>
    </source>
</evidence>
<dbReference type="Proteomes" id="UP000701680">
    <property type="component" value="Unassembled WGS sequence"/>
</dbReference>
<dbReference type="GO" id="GO:0055085">
    <property type="term" value="P:transmembrane transport"/>
    <property type="evidence" value="ECO:0007669"/>
    <property type="project" value="InterPro"/>
</dbReference>
<evidence type="ECO:0000313" key="11">
    <source>
        <dbReference type="Proteomes" id="UP000528555"/>
    </source>
</evidence>
<feature type="transmembrane region" description="Helical" evidence="7">
    <location>
        <begin position="12"/>
        <end position="35"/>
    </location>
</feature>
<dbReference type="InterPro" id="IPR000515">
    <property type="entry name" value="MetI-like"/>
</dbReference>
<keyword evidence="4 7" id="KW-0812">Transmembrane</keyword>
<protein>
    <submittedName>
        <fullName evidence="10">Sugar ABC transporter permease</fullName>
    </submittedName>
</protein>
<evidence type="ECO:0000256" key="2">
    <source>
        <dbReference type="ARBA" id="ARBA00022448"/>
    </source>
</evidence>
<dbReference type="EMBL" id="JAAIUO010000004">
    <property type="protein sequence ID" value="NSK14797.1"/>
    <property type="molecule type" value="Genomic_DNA"/>
</dbReference>
<dbReference type="Pfam" id="PF00528">
    <property type="entry name" value="BPD_transp_1"/>
    <property type="match status" value="1"/>
</dbReference>
<comment type="caution">
    <text evidence="10">The sequence shown here is derived from an EMBL/GenBank/DDBJ whole genome shotgun (WGS) entry which is preliminary data.</text>
</comment>
<feature type="transmembrane region" description="Helical" evidence="7">
    <location>
        <begin position="153"/>
        <end position="178"/>
    </location>
</feature>
<feature type="transmembrane region" description="Helical" evidence="7">
    <location>
        <begin position="72"/>
        <end position="93"/>
    </location>
</feature>
<name>A0A850HJT8_9FIRM</name>
<organism evidence="10 11">
    <name type="scientific">Dorea phocaeensis</name>
    <dbReference type="NCBI Taxonomy" id="2040291"/>
    <lineage>
        <taxon>Bacteria</taxon>
        <taxon>Bacillati</taxon>
        <taxon>Bacillota</taxon>
        <taxon>Clostridia</taxon>
        <taxon>Lachnospirales</taxon>
        <taxon>Lachnospiraceae</taxon>
        <taxon>Dorea</taxon>
    </lineage>
</organism>
<keyword evidence="6 7" id="KW-0472">Membrane</keyword>
<dbReference type="InterPro" id="IPR051393">
    <property type="entry name" value="ABC_transporter_permease"/>
</dbReference>
<dbReference type="PANTHER" id="PTHR30193:SF37">
    <property type="entry name" value="INNER MEMBRANE ABC TRANSPORTER PERMEASE PROTEIN YCJO"/>
    <property type="match status" value="1"/>
</dbReference>
<sequence length="296" mass="33405">MNDKGRKKIIVTFMLPMLLLYVVFQLYPIILNIFYSLLNWNGITKTANFIGFSNYREVLTDGLFWNAVRNSLLFAVIGTVLQVAISFFLAYLVEYNTFKHRKIMRLIFIMPIVATSATIGIIMKSIFSYDGFVNTIFSSLAGTKIEWLTEPKWAFLMILLVSVWKETGTLFIYWMAGFQMIPQTVIEASKVDGASEGAFVRYVLIPAMKPMIFTVGSIAFLNAMKVFDIIQTLTAGGPYFSTDMISTYIYRTAFSSSFGAPRLSYASAAAVMCLVFLIAGSLLMKLLMKRKAGRMR</sequence>
<comment type="subcellular location">
    <subcellularLocation>
        <location evidence="1 7">Cell membrane</location>
        <topology evidence="1 7">Multi-pass membrane protein</topology>
    </subcellularLocation>
</comment>
<keyword evidence="11" id="KW-1185">Reference proteome</keyword>
<reference evidence="10" key="2">
    <citation type="submission" date="2020-02" db="EMBL/GenBank/DDBJ databases">
        <authorList>
            <person name="Littmann E."/>
            <person name="Sorbara M."/>
        </authorList>
    </citation>
    <scope>NUCLEOTIDE SEQUENCE</scope>
    <source>
        <strain evidence="10">MSK.17.11</strain>
        <strain evidence="9">MSK.17.38</strain>
    </source>
</reference>
<proteinExistence type="inferred from homology"/>
<dbReference type="RefSeq" id="WP_101695745.1">
    <property type="nucleotide sequence ID" value="NZ_JAAITX010000004.1"/>
</dbReference>
<dbReference type="EMBL" id="JAAITX010000004">
    <property type="protein sequence ID" value="NVH58571.1"/>
    <property type="molecule type" value="Genomic_DNA"/>
</dbReference>
<dbReference type="PANTHER" id="PTHR30193">
    <property type="entry name" value="ABC TRANSPORTER PERMEASE PROTEIN"/>
    <property type="match status" value="1"/>
</dbReference>
<dbReference type="SUPFAM" id="SSF161098">
    <property type="entry name" value="MetI-like"/>
    <property type="match status" value="1"/>
</dbReference>
<feature type="transmembrane region" description="Helical" evidence="7">
    <location>
        <begin position="199"/>
        <end position="221"/>
    </location>
</feature>
<reference evidence="11 12" key="1">
    <citation type="journal article" date="2020" name="Cell Host Microbe">
        <title>Functional and Genomic Variation between Human-Derived Isolates of Lachnospiraceae Reveals Inter- and Intra-Species Diversity.</title>
        <authorList>
            <person name="Sorbara M.T."/>
            <person name="Littmann E.R."/>
            <person name="Fontana E."/>
            <person name="Moody T.U."/>
            <person name="Kohout C.E."/>
            <person name="Gjonbalaj M."/>
            <person name="Eaton V."/>
            <person name="Seok R."/>
            <person name="Leiner I.M."/>
            <person name="Pamer E.G."/>
        </authorList>
    </citation>
    <scope>NUCLEOTIDE SEQUENCE [LARGE SCALE GENOMIC DNA]</scope>
    <source>
        <strain evidence="10 11">MSK.17.11</strain>
        <strain evidence="9 12">MSK.17.38</strain>
    </source>
</reference>
<accession>A0A850HJT8</accession>
<dbReference type="AlphaFoldDB" id="A0A850HJT8"/>
<dbReference type="CDD" id="cd06261">
    <property type="entry name" value="TM_PBP2"/>
    <property type="match status" value="1"/>
</dbReference>
<evidence type="ECO:0000313" key="12">
    <source>
        <dbReference type="Proteomes" id="UP000701680"/>
    </source>
</evidence>
<comment type="similarity">
    <text evidence="7">Belongs to the binding-protein-dependent transport system permease family.</text>
</comment>
<dbReference type="Proteomes" id="UP000528555">
    <property type="component" value="Unassembled WGS sequence"/>
</dbReference>
<evidence type="ECO:0000313" key="9">
    <source>
        <dbReference type="EMBL" id="NSK14797.1"/>
    </source>
</evidence>
<dbReference type="Gene3D" id="1.10.3720.10">
    <property type="entry name" value="MetI-like"/>
    <property type="match status" value="1"/>
</dbReference>
<dbReference type="OrthoDB" id="1936922at2"/>
<evidence type="ECO:0000313" key="10">
    <source>
        <dbReference type="EMBL" id="NVH58571.1"/>
    </source>
</evidence>
<keyword evidence="5 7" id="KW-1133">Transmembrane helix</keyword>
<evidence type="ECO:0000259" key="8">
    <source>
        <dbReference type="PROSITE" id="PS50928"/>
    </source>
</evidence>
<evidence type="ECO:0000256" key="3">
    <source>
        <dbReference type="ARBA" id="ARBA00022475"/>
    </source>
</evidence>
<feature type="transmembrane region" description="Helical" evidence="7">
    <location>
        <begin position="105"/>
        <end position="127"/>
    </location>
</feature>
<feature type="transmembrane region" description="Helical" evidence="7">
    <location>
        <begin position="265"/>
        <end position="287"/>
    </location>
</feature>
<evidence type="ECO:0000256" key="6">
    <source>
        <dbReference type="ARBA" id="ARBA00023136"/>
    </source>
</evidence>
<dbReference type="InterPro" id="IPR035906">
    <property type="entry name" value="MetI-like_sf"/>
</dbReference>
<feature type="domain" description="ABC transmembrane type-1" evidence="8">
    <location>
        <begin position="68"/>
        <end position="284"/>
    </location>
</feature>
<keyword evidence="2 7" id="KW-0813">Transport</keyword>
<evidence type="ECO:0000256" key="5">
    <source>
        <dbReference type="ARBA" id="ARBA00022989"/>
    </source>
</evidence>